<protein>
    <submittedName>
        <fullName evidence="2">Uncharacterized protein</fullName>
    </submittedName>
</protein>
<reference evidence="2 3" key="1">
    <citation type="submission" date="2016-09" db="EMBL/GenBank/DDBJ databases">
        <title>Couchioplanes caeruleus draft genome sequence.</title>
        <authorList>
            <person name="Sheehan J."/>
            <person name="Caffrey P."/>
        </authorList>
    </citation>
    <scope>NUCLEOTIDE SEQUENCE [LARGE SCALE GENOMIC DNA]</scope>
    <source>
        <strain evidence="2 3">DSM 43634</strain>
    </source>
</reference>
<name>A0A1K0FLF3_9ACTN</name>
<keyword evidence="3" id="KW-1185">Reference proteome</keyword>
<dbReference type="Proteomes" id="UP000182486">
    <property type="component" value="Unassembled WGS sequence"/>
</dbReference>
<comment type="caution">
    <text evidence="2">The sequence shown here is derived from an EMBL/GenBank/DDBJ whole genome shotgun (WGS) entry which is preliminary data.</text>
</comment>
<dbReference type="RefSeq" id="WP_123678701.1">
    <property type="nucleotide sequence ID" value="NZ_MEIA01000145.1"/>
</dbReference>
<proteinExistence type="predicted"/>
<feature type="compositionally biased region" description="Basic and acidic residues" evidence="1">
    <location>
        <begin position="1"/>
        <end position="15"/>
    </location>
</feature>
<feature type="region of interest" description="Disordered" evidence="1">
    <location>
        <begin position="1"/>
        <end position="54"/>
    </location>
</feature>
<feature type="compositionally biased region" description="Pro residues" evidence="1">
    <location>
        <begin position="39"/>
        <end position="50"/>
    </location>
</feature>
<gene>
    <name evidence="2" type="ORF">BG844_14540</name>
</gene>
<dbReference type="AlphaFoldDB" id="A0A1K0FLF3"/>
<sequence>MGFLERRTRADDRYGTKPGPASSGSNEPLYAPRLHPDPRPSTPPPVPPVSEPREEVRSDLTLVLGHSVLEDRVQQICREYGLVSPSGVTMGAALSRSYLARESGVELAADAHGMVTTVFLHFHGDDGFIAYRGEIPGGAGTIPQRTALWERLGRPDEMGEPYHDRFLGDYGPWDRWMLPGFHLHAQFTPDGETLARITLTPPGR</sequence>
<evidence type="ECO:0000313" key="2">
    <source>
        <dbReference type="EMBL" id="OJF13560.1"/>
    </source>
</evidence>
<evidence type="ECO:0000313" key="3">
    <source>
        <dbReference type="Proteomes" id="UP000182486"/>
    </source>
</evidence>
<organism evidence="2 3">
    <name type="scientific">Couchioplanes caeruleus subsp. caeruleus</name>
    <dbReference type="NCBI Taxonomy" id="56427"/>
    <lineage>
        <taxon>Bacteria</taxon>
        <taxon>Bacillati</taxon>
        <taxon>Actinomycetota</taxon>
        <taxon>Actinomycetes</taxon>
        <taxon>Micromonosporales</taxon>
        <taxon>Micromonosporaceae</taxon>
        <taxon>Couchioplanes</taxon>
    </lineage>
</organism>
<accession>A0A1K0FLF3</accession>
<evidence type="ECO:0000256" key="1">
    <source>
        <dbReference type="SAM" id="MobiDB-lite"/>
    </source>
</evidence>
<dbReference type="EMBL" id="MEIA01000145">
    <property type="protein sequence ID" value="OJF13560.1"/>
    <property type="molecule type" value="Genomic_DNA"/>
</dbReference>